<dbReference type="AlphaFoldDB" id="A0A1X0A7H8"/>
<organism evidence="1 2">
    <name type="scientific">Mycobacterium angelicum</name>
    <dbReference type="NCBI Taxonomy" id="470074"/>
    <lineage>
        <taxon>Bacteria</taxon>
        <taxon>Bacillati</taxon>
        <taxon>Actinomycetota</taxon>
        <taxon>Actinomycetes</taxon>
        <taxon>Mycobacteriales</taxon>
        <taxon>Mycobacteriaceae</taxon>
        <taxon>Mycobacterium</taxon>
    </lineage>
</organism>
<proteinExistence type="predicted"/>
<evidence type="ECO:0000313" key="2">
    <source>
        <dbReference type="Proteomes" id="UP000192284"/>
    </source>
</evidence>
<reference evidence="1 2" key="1">
    <citation type="submission" date="2017-02" db="EMBL/GenBank/DDBJ databases">
        <title>The new phylogeny of genus Mycobacterium.</title>
        <authorList>
            <person name="Tortoli E."/>
            <person name="Trovato A."/>
            <person name="Cirillo D.M."/>
        </authorList>
    </citation>
    <scope>NUCLEOTIDE SEQUENCE [LARGE SCALE GENOMIC DNA]</scope>
    <source>
        <strain evidence="1 2">DSM 45057</strain>
    </source>
</reference>
<comment type="caution">
    <text evidence="1">The sequence shown here is derived from an EMBL/GenBank/DDBJ whole genome shotgun (WGS) entry which is preliminary data.</text>
</comment>
<evidence type="ECO:0000313" key="1">
    <source>
        <dbReference type="EMBL" id="ORA25983.1"/>
    </source>
</evidence>
<protein>
    <recommendedName>
        <fullName evidence="3">Lipoprotein LppJ</fullName>
    </recommendedName>
</protein>
<gene>
    <name evidence="1" type="ORF">BST12_02675</name>
</gene>
<dbReference type="OrthoDB" id="4749578at2"/>
<dbReference type="EMBL" id="MVHE01000002">
    <property type="protein sequence ID" value="ORA25983.1"/>
    <property type="molecule type" value="Genomic_DNA"/>
</dbReference>
<sequence length="162" mass="17683">MLLTETLHSSAADALEHPAHPASDEQTQAQVVDSARQIVAVAGLRTTTAGYLFMSCKDQDGPPYQGAVHLTFALPADARTDAYFGELAATLVSNGWAEGSPPNQHMFGRTLVKGAVTAVVYRRFEEPKVGEMRVYGQCRNMNDHRNDPSAWIDITSQFTSTR</sequence>
<dbReference type="Proteomes" id="UP000192284">
    <property type="component" value="Unassembled WGS sequence"/>
</dbReference>
<accession>A0A1X0A7H8</accession>
<name>A0A1X0A7H8_MYCAN</name>
<keyword evidence="2" id="KW-1185">Reference proteome</keyword>
<evidence type="ECO:0008006" key="3">
    <source>
        <dbReference type="Google" id="ProtNLM"/>
    </source>
</evidence>